<protein>
    <submittedName>
        <fullName evidence="3 4">Uncharacterized protein LOC108986360</fullName>
    </submittedName>
</protein>
<feature type="compositionally biased region" description="Low complexity" evidence="1">
    <location>
        <begin position="1"/>
        <end position="30"/>
    </location>
</feature>
<sequence length="1188" mass="131492">MSSSFSPSRSPGSSRLQLGGVGGVSRLRSSSFKKPPEPLRRAVSDCLSSSSSFSSSASSASTPHHGGPSAVLVSEASRNLRDYLAAPATTDLAYSVILEHTIAERERSPAVVARCVALLKRHLLRYKPSEETLLQIDRFCVSTIAECDTCPNQRLLPCSRSLDQQAGASVAPSNTSPLPVSSFASEALVKSLNYVRSLVAKHIPKRSFQPAAFAGAPPTSRQPLPTLSSLLSKSFNSQLSPATVGECLEKKDATDVSIANLPIIEKVDEFVDDAYIAHDVLKWRWLGDHHSSSFLAESDRAVNPQGMRKCNFLEVGAASLLVGDMEAKIKGQPWKFLGTADMPYLDQLLQLSPVTTVTNSVYARPHLRAITASKRTKPGPRQIWEESPVSTFRPKARPLFQYRHYSEQQPLRLNPTEVCDVMAAVCSETSLRNANLMTVSSRLSNPSGKPSMDVAVSVLVKLVIDMYVLDSGTAGPLTLSMLEEMLSSPKAACRARAFDLILNLGVHAHLLEPIITDTAATIVEEYSQESYFDNEAPLTIHGKGKEDSIKKMDALSAIDNFESWILNILYEILLLLVQREENEESVWASALSCLLYFVCDRGKILKNRLNGLDIRVVKALLETSRKNSWAEVVHCKLICMLTNMFYDVPDEPSEANPSTPTFLIGQVDLIGGIEFVFIEYSLANSREERRNLYLVLFDYVLHQTNETCIATGDNEYTHDEIQPLAVLLILADAPEAFYISVTLGVEGIGEILRRSISSMLSKYPNSERLYMLLEVVADKLDTIVSSFTHVDKEFSHKIQITKSYKFLESIEDIVPRNGVGMGAKLSWTNLHSLLHSERIAYRRNGYIWLGDLLIEEISEKRDDGVWSNIKNLHQKIALAGLHDSSIASDVPLAIWLLCGLLKSKHNFIRWGFLFVLERLLMRCKFLLDENEIQHPSSTEQGNVDKDSRLENANAVIDIMSSALSLVFQINETDRINILKMCDILFSQLCLRVPPATAMPYGDDVHHDNLMKEADVRSNNPLDNETASMAALLLRGHAIVPMQLVARVPAALFYWPLIQLAGAATDNIALGIAVGSKGRGNLPGATSDIRATLLLLLIGKCTADPAAFQEVGGEEFFRELLDDTDSRVAYYSSAFLLKQMMTEKPEEYQHMLQSLVVRAQQSNNEKLLENPYLQMRGILQLANDFGSGL</sequence>
<evidence type="ECO:0000256" key="1">
    <source>
        <dbReference type="SAM" id="MobiDB-lite"/>
    </source>
</evidence>
<dbReference type="PANTHER" id="PTHR34958:SF1">
    <property type="entry name" value="ARMADILLO-LIKE HELICAL DOMAIN-CONTAINING PROTEIN"/>
    <property type="match status" value="1"/>
</dbReference>
<keyword evidence="2" id="KW-1185">Reference proteome</keyword>
<name>A0A2I4E518_JUGRE</name>
<dbReference type="PANTHER" id="PTHR34958">
    <property type="entry name" value="CONDITIONAL LOSS-OF-GROWTH 1"/>
    <property type="match status" value="1"/>
</dbReference>
<dbReference type="AlphaFoldDB" id="A0A2I4E518"/>
<dbReference type="STRING" id="51240.A0A2I4E518"/>
<dbReference type="Proteomes" id="UP000235220">
    <property type="component" value="Chromosome 7"/>
</dbReference>
<proteinExistence type="predicted"/>
<dbReference type="InterPro" id="IPR016024">
    <property type="entry name" value="ARM-type_fold"/>
</dbReference>
<feature type="region of interest" description="Disordered" evidence="1">
    <location>
        <begin position="1"/>
        <end position="44"/>
    </location>
</feature>
<dbReference type="GeneID" id="108986360"/>
<dbReference type="RefSeq" id="XP_018814493.1">
    <property type="nucleotide sequence ID" value="XM_018958948.2"/>
</dbReference>
<gene>
    <name evidence="3 4" type="primary">LOC108986360</name>
</gene>
<accession>A0A2I4E518</accession>
<evidence type="ECO:0000313" key="2">
    <source>
        <dbReference type="Proteomes" id="UP000235220"/>
    </source>
</evidence>
<dbReference type="RefSeq" id="XP_018814494.1">
    <property type="nucleotide sequence ID" value="XM_018958949.2"/>
</dbReference>
<organism evidence="2 4">
    <name type="scientific">Juglans regia</name>
    <name type="common">English walnut</name>
    <dbReference type="NCBI Taxonomy" id="51240"/>
    <lineage>
        <taxon>Eukaryota</taxon>
        <taxon>Viridiplantae</taxon>
        <taxon>Streptophyta</taxon>
        <taxon>Embryophyta</taxon>
        <taxon>Tracheophyta</taxon>
        <taxon>Spermatophyta</taxon>
        <taxon>Magnoliopsida</taxon>
        <taxon>eudicotyledons</taxon>
        <taxon>Gunneridae</taxon>
        <taxon>Pentapetalae</taxon>
        <taxon>rosids</taxon>
        <taxon>fabids</taxon>
        <taxon>Fagales</taxon>
        <taxon>Juglandaceae</taxon>
        <taxon>Juglans</taxon>
    </lineage>
</organism>
<reference evidence="3 4" key="1">
    <citation type="submission" date="2025-04" db="UniProtKB">
        <authorList>
            <consortium name="RefSeq"/>
        </authorList>
    </citation>
    <scope>IDENTIFICATION</scope>
    <source>
        <tissue evidence="3 4">Leaves</tissue>
    </source>
</reference>
<feature type="compositionally biased region" description="Basic and acidic residues" evidence="1">
    <location>
        <begin position="34"/>
        <end position="43"/>
    </location>
</feature>
<evidence type="ECO:0000313" key="4">
    <source>
        <dbReference type="RefSeq" id="XP_018814494.1"/>
    </source>
</evidence>
<dbReference type="SUPFAM" id="SSF48371">
    <property type="entry name" value="ARM repeat"/>
    <property type="match status" value="1"/>
</dbReference>
<dbReference type="OrthoDB" id="1905883at2759"/>
<evidence type="ECO:0000313" key="3">
    <source>
        <dbReference type="RefSeq" id="XP_018814493.1"/>
    </source>
</evidence>
<dbReference type="Gramene" id="Jr07_36290_p1">
    <property type="protein sequence ID" value="cds.Jr07_36290_p1"/>
    <property type="gene ID" value="Jr07_36290"/>
</dbReference>
<dbReference type="KEGG" id="jre:108986360"/>